<evidence type="ECO:0000313" key="2">
    <source>
        <dbReference type="Proteomes" id="UP000807353"/>
    </source>
</evidence>
<keyword evidence="2" id="KW-1185">Reference proteome</keyword>
<sequence>MRTGLRRSQIWVGAVKLFVLVRSSRCLCGFVVSILTTFKPDKSSKNIHPTILKLLFHKLVPVWNFVIHRRTRVA</sequence>
<dbReference type="EMBL" id="MU150259">
    <property type="protein sequence ID" value="KAF9463792.1"/>
    <property type="molecule type" value="Genomic_DNA"/>
</dbReference>
<dbReference type="Proteomes" id="UP000807353">
    <property type="component" value="Unassembled WGS sequence"/>
</dbReference>
<proteinExistence type="predicted"/>
<organism evidence="1 2">
    <name type="scientific">Collybia nuda</name>
    <dbReference type="NCBI Taxonomy" id="64659"/>
    <lineage>
        <taxon>Eukaryota</taxon>
        <taxon>Fungi</taxon>
        <taxon>Dikarya</taxon>
        <taxon>Basidiomycota</taxon>
        <taxon>Agaricomycotina</taxon>
        <taxon>Agaricomycetes</taxon>
        <taxon>Agaricomycetidae</taxon>
        <taxon>Agaricales</taxon>
        <taxon>Tricholomatineae</taxon>
        <taxon>Clitocybaceae</taxon>
        <taxon>Collybia</taxon>
    </lineage>
</organism>
<gene>
    <name evidence="1" type="ORF">BDZ94DRAFT_1258040</name>
</gene>
<evidence type="ECO:0000313" key="1">
    <source>
        <dbReference type="EMBL" id="KAF9463792.1"/>
    </source>
</evidence>
<comment type="caution">
    <text evidence="1">The sequence shown here is derived from an EMBL/GenBank/DDBJ whole genome shotgun (WGS) entry which is preliminary data.</text>
</comment>
<reference evidence="1" key="1">
    <citation type="submission" date="2020-11" db="EMBL/GenBank/DDBJ databases">
        <authorList>
            <consortium name="DOE Joint Genome Institute"/>
            <person name="Ahrendt S."/>
            <person name="Riley R."/>
            <person name="Andreopoulos W."/>
            <person name="Labutti K."/>
            <person name="Pangilinan J."/>
            <person name="Ruiz-Duenas F.J."/>
            <person name="Barrasa J.M."/>
            <person name="Sanchez-Garcia M."/>
            <person name="Camarero S."/>
            <person name="Miyauchi S."/>
            <person name="Serrano A."/>
            <person name="Linde D."/>
            <person name="Babiker R."/>
            <person name="Drula E."/>
            <person name="Ayuso-Fernandez I."/>
            <person name="Pacheco R."/>
            <person name="Padilla G."/>
            <person name="Ferreira P."/>
            <person name="Barriuso J."/>
            <person name="Kellner H."/>
            <person name="Castanera R."/>
            <person name="Alfaro M."/>
            <person name="Ramirez L."/>
            <person name="Pisabarro A.G."/>
            <person name="Kuo A."/>
            <person name="Tritt A."/>
            <person name="Lipzen A."/>
            <person name="He G."/>
            <person name="Yan M."/>
            <person name="Ng V."/>
            <person name="Cullen D."/>
            <person name="Martin F."/>
            <person name="Rosso M.-N."/>
            <person name="Henrissat B."/>
            <person name="Hibbett D."/>
            <person name="Martinez A.T."/>
            <person name="Grigoriev I.V."/>
        </authorList>
    </citation>
    <scope>NUCLEOTIDE SEQUENCE</scope>
    <source>
        <strain evidence="1">CBS 247.69</strain>
    </source>
</reference>
<accession>A0A9P6CFC3</accession>
<name>A0A9P6CFC3_9AGAR</name>
<protein>
    <submittedName>
        <fullName evidence="1">Uncharacterized protein</fullName>
    </submittedName>
</protein>
<dbReference type="AlphaFoldDB" id="A0A9P6CFC3"/>